<sequence>MRLFLTVFAVWTAVMASPAAFADGPPVRDSYCVSAGCASRIDAHVVDTIDPGTGFPVPVSSASPLPVVGTPASATGGAAAASATTSGAYQVVFAAGSITRGCSVQNPTGNAVSLWVDFAGATGSTRAATSLEVVPGASIRCDFVPTGAVTVFSTNPITFNALRW</sequence>
<feature type="signal peptide" evidence="1">
    <location>
        <begin position="1"/>
        <end position="22"/>
    </location>
</feature>
<dbReference type="AlphaFoldDB" id="A0AAN0REA1"/>
<dbReference type="EMBL" id="CP003181">
    <property type="protein sequence ID" value="AHJ63273.1"/>
    <property type="molecule type" value="Genomic_DNA"/>
</dbReference>
<evidence type="ECO:0000256" key="1">
    <source>
        <dbReference type="SAM" id="SignalP"/>
    </source>
</evidence>
<accession>A0AAN0REA1</accession>
<name>A0AAN0REA1_9PROT</name>
<dbReference type="Proteomes" id="UP000019438">
    <property type="component" value="Chromosome"/>
</dbReference>
<dbReference type="RefSeq" id="WP_025286834.1">
    <property type="nucleotide sequence ID" value="NZ_CP003181.2"/>
</dbReference>
<organism evidence="2 3">
    <name type="scientific">Granulibacter bethesdensis</name>
    <dbReference type="NCBI Taxonomy" id="364410"/>
    <lineage>
        <taxon>Bacteria</taxon>
        <taxon>Pseudomonadati</taxon>
        <taxon>Pseudomonadota</taxon>
        <taxon>Alphaproteobacteria</taxon>
        <taxon>Acetobacterales</taxon>
        <taxon>Acetobacteraceae</taxon>
        <taxon>Granulibacter</taxon>
    </lineage>
</organism>
<proteinExistence type="predicted"/>
<gene>
    <name evidence="2" type="ORF">GbCGDNIH3_7039</name>
</gene>
<evidence type="ECO:0000313" key="3">
    <source>
        <dbReference type="Proteomes" id="UP000019438"/>
    </source>
</evidence>
<protein>
    <submittedName>
        <fullName evidence="2">Exported protein</fullName>
    </submittedName>
</protein>
<dbReference type="KEGG" id="gbc:GbCGDNIH3_7039"/>
<feature type="chain" id="PRO_5043020783" evidence="1">
    <location>
        <begin position="23"/>
        <end position="164"/>
    </location>
</feature>
<keyword evidence="1" id="KW-0732">Signal</keyword>
<reference evidence="3" key="1">
    <citation type="submission" date="2012-06" db="EMBL/GenBank/DDBJ databases">
        <title>Genome analysis of multiple Granulibacter bethesdensis isolates demonstrates substantial genome diversity.</title>
        <authorList>
            <person name="Greenberg D.E."/>
            <person name="Porcella S.F."/>
            <person name="Zarember K."/>
            <person name="Zelazny A.M."/>
            <person name="Bruno D."/>
            <person name="Martens C."/>
            <person name="Barbian K.D."/>
            <person name="Jaske E."/>
            <person name="Holland S.M."/>
        </authorList>
    </citation>
    <scope>NUCLEOTIDE SEQUENCE [LARGE SCALE GENOMIC DNA]</scope>
    <source>
        <strain evidence="3">CGDNIH3</strain>
    </source>
</reference>
<evidence type="ECO:0000313" key="2">
    <source>
        <dbReference type="EMBL" id="AHJ63273.1"/>
    </source>
</evidence>